<evidence type="ECO:0000256" key="2">
    <source>
        <dbReference type="ARBA" id="ARBA00022801"/>
    </source>
</evidence>
<dbReference type="PANTHER" id="PTHR43693">
    <property type="entry name" value="PROTEIN PHOSPHATASE CHEZ"/>
    <property type="match status" value="1"/>
</dbReference>
<name>A0A246JCS2_9BURK</name>
<accession>A0A246JCS2</accession>
<dbReference type="Pfam" id="PF04509">
    <property type="entry name" value="CheC"/>
    <property type="match status" value="1"/>
</dbReference>
<dbReference type="RefSeq" id="WP_088385392.1">
    <property type="nucleotide sequence ID" value="NZ_NIOF01000005.1"/>
</dbReference>
<evidence type="ECO:0000259" key="3">
    <source>
        <dbReference type="Pfam" id="PF04509"/>
    </source>
</evidence>
<organism evidence="4 5">
    <name type="scientific">Roseateles aquatilis</name>
    <dbReference type="NCBI Taxonomy" id="431061"/>
    <lineage>
        <taxon>Bacteria</taxon>
        <taxon>Pseudomonadati</taxon>
        <taxon>Pseudomonadota</taxon>
        <taxon>Betaproteobacteria</taxon>
        <taxon>Burkholderiales</taxon>
        <taxon>Sphaerotilaceae</taxon>
        <taxon>Roseateles</taxon>
    </lineage>
</organism>
<dbReference type="PANTHER" id="PTHR43693:SF1">
    <property type="entry name" value="PROTEIN PHOSPHATASE CHEZ"/>
    <property type="match status" value="1"/>
</dbReference>
<reference evidence="4 5" key="1">
    <citation type="journal article" date="2008" name="Int. J. Syst. Evol. Microbiol.">
        <title>Description of Roseateles aquatilis sp. nov. and Roseateles terrae sp. nov., in the class Betaproteobacteria, and emended description of the genus Roseateles.</title>
        <authorList>
            <person name="Gomila M."/>
            <person name="Bowien B."/>
            <person name="Falsen E."/>
            <person name="Moore E.R."/>
            <person name="Lalucat J."/>
        </authorList>
    </citation>
    <scope>NUCLEOTIDE SEQUENCE [LARGE SCALE GENOMIC DNA]</scope>
    <source>
        <strain evidence="4 5">CCUG 48205</strain>
    </source>
</reference>
<dbReference type="Gene3D" id="3.40.1550.10">
    <property type="entry name" value="CheC-like"/>
    <property type="match status" value="1"/>
</dbReference>
<dbReference type="CDD" id="cd17910">
    <property type="entry name" value="CheC_ClassII"/>
    <property type="match status" value="1"/>
</dbReference>
<dbReference type="SUPFAM" id="SSF103039">
    <property type="entry name" value="CheC-like"/>
    <property type="match status" value="1"/>
</dbReference>
<protein>
    <recommendedName>
        <fullName evidence="3">CheC-like protein domain-containing protein</fullName>
    </recommendedName>
</protein>
<dbReference type="AlphaFoldDB" id="A0A246JCS2"/>
<dbReference type="GO" id="GO:0016787">
    <property type="term" value="F:hydrolase activity"/>
    <property type="evidence" value="ECO:0007669"/>
    <property type="project" value="UniProtKB-KW"/>
</dbReference>
<feature type="domain" description="CheC-like protein" evidence="3">
    <location>
        <begin position="8"/>
        <end position="43"/>
    </location>
</feature>
<keyword evidence="5" id="KW-1185">Reference proteome</keyword>
<dbReference type="GO" id="GO:0006935">
    <property type="term" value="P:chemotaxis"/>
    <property type="evidence" value="ECO:0007669"/>
    <property type="project" value="UniProtKB-KW"/>
</dbReference>
<dbReference type="Proteomes" id="UP000197468">
    <property type="component" value="Unassembled WGS sequence"/>
</dbReference>
<dbReference type="OrthoDB" id="274823at2"/>
<keyword evidence="1" id="KW-0145">Chemotaxis</keyword>
<evidence type="ECO:0000313" key="4">
    <source>
        <dbReference type="EMBL" id="OWQ90371.1"/>
    </source>
</evidence>
<dbReference type="InterPro" id="IPR050992">
    <property type="entry name" value="CheZ_family_phosphatases"/>
</dbReference>
<dbReference type="EMBL" id="NIOF01000005">
    <property type="protein sequence ID" value="OWQ90371.1"/>
    <property type="molecule type" value="Genomic_DNA"/>
</dbReference>
<dbReference type="InterPro" id="IPR007597">
    <property type="entry name" value="CheC"/>
</dbReference>
<dbReference type="InterPro" id="IPR028976">
    <property type="entry name" value="CheC-like_sf"/>
</dbReference>
<keyword evidence="2" id="KW-0378">Hydrolase</keyword>
<comment type="caution">
    <text evidence="4">The sequence shown here is derived from an EMBL/GenBank/DDBJ whole genome shotgun (WGS) entry which is preliminary data.</text>
</comment>
<sequence>MLDLDPLQRDALSEILNIGVGKSAQAMSQLVGEEVLLSVPEISFMTVGQAGAKLSRDDKRLYSVRQSFRGVFGGDALLVFPEDGSRALVRSMAGDAVPEDQLDGVMGDAMTEVGNIILNACMAALAELFAQPFETQSPLLHVGTARAIIGARAQNHAVMFIHIRFVLHESNTEGFVIFIMNTTSLEDFKAAIRRFVGDALPPAAMH</sequence>
<gene>
    <name evidence="4" type="ORF">CDN99_13515</name>
</gene>
<evidence type="ECO:0000313" key="5">
    <source>
        <dbReference type="Proteomes" id="UP000197468"/>
    </source>
</evidence>
<evidence type="ECO:0000256" key="1">
    <source>
        <dbReference type="ARBA" id="ARBA00022500"/>
    </source>
</evidence>
<proteinExistence type="predicted"/>